<dbReference type="OrthoDB" id="10033535at2759"/>
<sequence>MPAEGSHERFLRNKFLPFITGFALVAGFVMFGVGVVVMNKEIAHAAISSVPIQTAPIVLLVAGILSLLVACLGIYYTCIKRNLTWNDMTTPLIVFLVLLVMAAILALVAGGVGLNHNKKLKVEFETDLKTKVEMYGKSGYETMANIDRLQKKDQCCGANYYTDWRATVYGGRRYDKVPDSCCTTYEYACGFKFKDETTINRRKSKICKKAKIIEIGKETERKRLPQGQDLKVEYRKTETPSGHESNEGAEDQSTQEGDSSTAQGGDAPGTKVKVHHRTAKTGPETSKTEKAKETHDVKL</sequence>
<gene>
    <name evidence="7" type="primary">TSPAN33_3</name>
    <name evidence="7" type="ORF">OS493_031482</name>
</gene>
<name>A0A9X0D141_9CNID</name>
<evidence type="ECO:0000313" key="7">
    <source>
        <dbReference type="EMBL" id="KAJ7382980.1"/>
    </source>
</evidence>
<feature type="transmembrane region" description="Helical" evidence="6">
    <location>
        <begin position="15"/>
        <end position="37"/>
    </location>
</feature>
<comment type="subcellular location">
    <subcellularLocation>
        <location evidence="1">Membrane</location>
        <topology evidence="1">Multi-pass membrane protein</topology>
    </subcellularLocation>
</comment>
<dbReference type="PANTHER" id="PTHR19282:SF544">
    <property type="entry name" value="TETRASPANIN"/>
    <property type="match status" value="1"/>
</dbReference>
<feature type="transmembrane region" description="Helical" evidence="6">
    <location>
        <begin position="57"/>
        <end position="77"/>
    </location>
</feature>
<accession>A0A9X0D141</accession>
<dbReference type="GO" id="GO:0005886">
    <property type="term" value="C:plasma membrane"/>
    <property type="evidence" value="ECO:0007669"/>
    <property type="project" value="TreeGrafter"/>
</dbReference>
<dbReference type="EMBL" id="MU825909">
    <property type="protein sequence ID" value="KAJ7382980.1"/>
    <property type="molecule type" value="Genomic_DNA"/>
</dbReference>
<keyword evidence="4 6" id="KW-0472">Membrane</keyword>
<evidence type="ECO:0000256" key="3">
    <source>
        <dbReference type="ARBA" id="ARBA00022989"/>
    </source>
</evidence>
<dbReference type="InterPro" id="IPR018499">
    <property type="entry name" value="Tetraspanin/Peripherin"/>
</dbReference>
<evidence type="ECO:0000256" key="1">
    <source>
        <dbReference type="ARBA" id="ARBA00004141"/>
    </source>
</evidence>
<protein>
    <submittedName>
        <fullName evidence="7">Tetraspanin-33</fullName>
    </submittedName>
</protein>
<dbReference type="PANTHER" id="PTHR19282">
    <property type="entry name" value="TETRASPANIN"/>
    <property type="match status" value="1"/>
</dbReference>
<evidence type="ECO:0000256" key="6">
    <source>
        <dbReference type="SAM" id="Phobius"/>
    </source>
</evidence>
<reference evidence="7" key="1">
    <citation type="submission" date="2023-01" db="EMBL/GenBank/DDBJ databases">
        <title>Genome assembly of the deep-sea coral Lophelia pertusa.</title>
        <authorList>
            <person name="Herrera S."/>
            <person name="Cordes E."/>
        </authorList>
    </citation>
    <scope>NUCLEOTIDE SEQUENCE</scope>
    <source>
        <strain evidence="7">USNM1676648</strain>
        <tissue evidence="7">Polyp</tissue>
    </source>
</reference>
<evidence type="ECO:0000313" key="8">
    <source>
        <dbReference type="Proteomes" id="UP001163046"/>
    </source>
</evidence>
<organism evidence="7 8">
    <name type="scientific">Desmophyllum pertusum</name>
    <dbReference type="NCBI Taxonomy" id="174260"/>
    <lineage>
        <taxon>Eukaryota</taxon>
        <taxon>Metazoa</taxon>
        <taxon>Cnidaria</taxon>
        <taxon>Anthozoa</taxon>
        <taxon>Hexacorallia</taxon>
        <taxon>Scleractinia</taxon>
        <taxon>Caryophylliina</taxon>
        <taxon>Caryophylliidae</taxon>
        <taxon>Desmophyllum</taxon>
    </lineage>
</organism>
<evidence type="ECO:0000256" key="5">
    <source>
        <dbReference type="SAM" id="MobiDB-lite"/>
    </source>
</evidence>
<dbReference type="Pfam" id="PF00335">
    <property type="entry name" value="Tetraspanin"/>
    <property type="match status" value="1"/>
</dbReference>
<keyword evidence="2 6" id="KW-0812">Transmembrane</keyword>
<dbReference type="AlphaFoldDB" id="A0A9X0D141"/>
<evidence type="ECO:0000256" key="2">
    <source>
        <dbReference type="ARBA" id="ARBA00022692"/>
    </source>
</evidence>
<feature type="compositionally biased region" description="Basic and acidic residues" evidence="5">
    <location>
        <begin position="286"/>
        <end position="299"/>
    </location>
</feature>
<comment type="caution">
    <text evidence="7">The sequence shown here is derived from an EMBL/GenBank/DDBJ whole genome shotgun (WGS) entry which is preliminary data.</text>
</comment>
<feature type="compositionally biased region" description="Polar residues" evidence="5">
    <location>
        <begin position="251"/>
        <end position="263"/>
    </location>
</feature>
<dbReference type="Proteomes" id="UP001163046">
    <property type="component" value="Unassembled WGS sequence"/>
</dbReference>
<dbReference type="Gene3D" id="1.10.1450.10">
    <property type="entry name" value="Tetraspanin"/>
    <property type="match status" value="1"/>
</dbReference>
<feature type="transmembrane region" description="Helical" evidence="6">
    <location>
        <begin position="92"/>
        <end position="114"/>
    </location>
</feature>
<proteinExistence type="predicted"/>
<keyword evidence="8" id="KW-1185">Reference proteome</keyword>
<dbReference type="SUPFAM" id="SSF48652">
    <property type="entry name" value="Tetraspanin"/>
    <property type="match status" value="1"/>
</dbReference>
<keyword evidence="3 6" id="KW-1133">Transmembrane helix</keyword>
<evidence type="ECO:0000256" key="4">
    <source>
        <dbReference type="ARBA" id="ARBA00023136"/>
    </source>
</evidence>
<dbReference type="InterPro" id="IPR008952">
    <property type="entry name" value="Tetraspanin_EC2_sf"/>
</dbReference>
<feature type="region of interest" description="Disordered" evidence="5">
    <location>
        <begin position="224"/>
        <end position="299"/>
    </location>
</feature>